<evidence type="ECO:0000313" key="11">
    <source>
        <dbReference type="EMBL" id="GAA2026584.1"/>
    </source>
</evidence>
<feature type="transmembrane region" description="Helical" evidence="9">
    <location>
        <begin position="16"/>
        <end position="35"/>
    </location>
</feature>
<evidence type="ECO:0000256" key="5">
    <source>
        <dbReference type="ARBA" id="ARBA00022741"/>
    </source>
</evidence>
<evidence type="ECO:0000256" key="7">
    <source>
        <dbReference type="ARBA" id="ARBA00022840"/>
    </source>
</evidence>
<keyword evidence="12" id="KW-1185">Reference proteome</keyword>
<feature type="transmembrane region" description="Helical" evidence="9">
    <location>
        <begin position="41"/>
        <end position="63"/>
    </location>
</feature>
<dbReference type="Pfam" id="PF07730">
    <property type="entry name" value="HisKA_3"/>
    <property type="match status" value="1"/>
</dbReference>
<keyword evidence="9" id="KW-0812">Transmembrane</keyword>
<keyword evidence="6" id="KW-0418">Kinase</keyword>
<evidence type="ECO:0000256" key="6">
    <source>
        <dbReference type="ARBA" id="ARBA00022777"/>
    </source>
</evidence>
<feature type="transmembrane region" description="Helical" evidence="9">
    <location>
        <begin position="139"/>
        <end position="158"/>
    </location>
</feature>
<dbReference type="InterPro" id="IPR011712">
    <property type="entry name" value="Sig_transdc_His_kin_sub3_dim/P"/>
</dbReference>
<organism evidence="11 12">
    <name type="scientific">Agromyces tropicus</name>
    <dbReference type="NCBI Taxonomy" id="555371"/>
    <lineage>
        <taxon>Bacteria</taxon>
        <taxon>Bacillati</taxon>
        <taxon>Actinomycetota</taxon>
        <taxon>Actinomycetes</taxon>
        <taxon>Micrococcales</taxon>
        <taxon>Microbacteriaceae</taxon>
        <taxon>Agromyces</taxon>
    </lineage>
</organism>
<keyword evidence="9" id="KW-1133">Transmembrane helix</keyword>
<name>A0ABP5FH56_9MICO</name>
<keyword evidence="4" id="KW-0808">Transferase</keyword>
<sequence length="393" mass="41504">MSDEATAPASRVSRTFTWWAGTLAVQGVILCFTFFRLVEGYVTLFPVDAWALAAVALTIASVFLRTSKPWAFLAVVVPVNLAYTIDTPAPYPGLGLLAALPFAAYAVCSVVPMRIAVATAAGVDVILIVTALVARGTTLLNVFPVGVTAALAVALAAGQVTYTRRRLLNATQRRAEEAERTREALAAARVAEHRLDTARELHDVVGHQVAVINLQAGAASRAVFEDPRGALASLAVIEASAGRILAEIGELLKELRNSPGDEPVRSVRIEGLHHLIDTLEAGGLPLEVRIDADLPTLAPGVDEAVYRILEEAMVNAYKHGEANRPAQVTVSSDAKGLLIRVSNPVGVGQNDRASTGLGLLGIRERAAALGGTATVSVEHGEFELTVRIPVEAR</sequence>
<evidence type="ECO:0000256" key="4">
    <source>
        <dbReference type="ARBA" id="ARBA00022679"/>
    </source>
</evidence>
<accession>A0ABP5FH56</accession>
<evidence type="ECO:0000313" key="12">
    <source>
        <dbReference type="Proteomes" id="UP001501196"/>
    </source>
</evidence>
<keyword evidence="7" id="KW-0067">ATP-binding</keyword>
<feature type="domain" description="Histidine kinase/HSP90-like ATPase" evidence="10">
    <location>
        <begin position="300"/>
        <end position="392"/>
    </location>
</feature>
<dbReference type="CDD" id="cd16917">
    <property type="entry name" value="HATPase_UhpB-NarQ-NarX-like"/>
    <property type="match status" value="1"/>
</dbReference>
<dbReference type="RefSeq" id="WP_344369525.1">
    <property type="nucleotide sequence ID" value="NZ_BAAAPW010000001.1"/>
</dbReference>
<keyword evidence="8" id="KW-0902">Two-component regulatory system</keyword>
<dbReference type="EC" id="2.7.13.3" evidence="2"/>
<dbReference type="SMART" id="SM00387">
    <property type="entry name" value="HATPase_c"/>
    <property type="match status" value="1"/>
</dbReference>
<proteinExistence type="predicted"/>
<dbReference type="EMBL" id="BAAAPW010000001">
    <property type="protein sequence ID" value="GAA2026584.1"/>
    <property type="molecule type" value="Genomic_DNA"/>
</dbReference>
<dbReference type="InterPro" id="IPR050482">
    <property type="entry name" value="Sensor_HK_TwoCompSys"/>
</dbReference>
<feature type="transmembrane region" description="Helical" evidence="9">
    <location>
        <begin position="70"/>
        <end position="85"/>
    </location>
</feature>
<evidence type="ECO:0000256" key="3">
    <source>
        <dbReference type="ARBA" id="ARBA00022553"/>
    </source>
</evidence>
<evidence type="ECO:0000256" key="2">
    <source>
        <dbReference type="ARBA" id="ARBA00012438"/>
    </source>
</evidence>
<keyword evidence="5" id="KW-0547">Nucleotide-binding</keyword>
<dbReference type="PANTHER" id="PTHR24421:SF10">
    <property type="entry name" value="NITRATE_NITRITE SENSOR PROTEIN NARQ"/>
    <property type="match status" value="1"/>
</dbReference>
<reference evidence="12" key="1">
    <citation type="journal article" date="2019" name="Int. J. Syst. Evol. Microbiol.">
        <title>The Global Catalogue of Microorganisms (GCM) 10K type strain sequencing project: providing services to taxonomists for standard genome sequencing and annotation.</title>
        <authorList>
            <consortium name="The Broad Institute Genomics Platform"/>
            <consortium name="The Broad Institute Genome Sequencing Center for Infectious Disease"/>
            <person name="Wu L."/>
            <person name="Ma J."/>
        </authorList>
    </citation>
    <scope>NUCLEOTIDE SEQUENCE [LARGE SCALE GENOMIC DNA]</scope>
    <source>
        <strain evidence="12">JCM 15672</strain>
    </source>
</reference>
<gene>
    <name evidence="11" type="ORF">GCM10009819_07220</name>
</gene>
<evidence type="ECO:0000256" key="8">
    <source>
        <dbReference type="ARBA" id="ARBA00023012"/>
    </source>
</evidence>
<feature type="transmembrane region" description="Helical" evidence="9">
    <location>
        <begin position="115"/>
        <end position="133"/>
    </location>
</feature>
<keyword evidence="3" id="KW-0597">Phosphoprotein</keyword>
<dbReference type="Gene3D" id="3.30.565.10">
    <property type="entry name" value="Histidine kinase-like ATPase, C-terminal domain"/>
    <property type="match status" value="1"/>
</dbReference>
<dbReference type="InterPro" id="IPR036890">
    <property type="entry name" value="HATPase_C_sf"/>
</dbReference>
<dbReference type="SUPFAM" id="SSF55874">
    <property type="entry name" value="ATPase domain of HSP90 chaperone/DNA topoisomerase II/histidine kinase"/>
    <property type="match status" value="1"/>
</dbReference>
<dbReference type="InterPro" id="IPR003594">
    <property type="entry name" value="HATPase_dom"/>
</dbReference>
<dbReference type="Gene3D" id="1.20.5.1930">
    <property type="match status" value="1"/>
</dbReference>
<dbReference type="PANTHER" id="PTHR24421">
    <property type="entry name" value="NITRATE/NITRITE SENSOR PROTEIN NARX-RELATED"/>
    <property type="match status" value="1"/>
</dbReference>
<protein>
    <recommendedName>
        <fullName evidence="2">histidine kinase</fullName>
        <ecNumber evidence="2">2.7.13.3</ecNumber>
    </recommendedName>
</protein>
<evidence type="ECO:0000256" key="9">
    <source>
        <dbReference type="SAM" id="Phobius"/>
    </source>
</evidence>
<dbReference type="Pfam" id="PF02518">
    <property type="entry name" value="HATPase_c"/>
    <property type="match status" value="1"/>
</dbReference>
<evidence type="ECO:0000256" key="1">
    <source>
        <dbReference type="ARBA" id="ARBA00000085"/>
    </source>
</evidence>
<comment type="catalytic activity">
    <reaction evidence="1">
        <text>ATP + protein L-histidine = ADP + protein N-phospho-L-histidine.</text>
        <dbReference type="EC" id="2.7.13.3"/>
    </reaction>
</comment>
<dbReference type="Proteomes" id="UP001501196">
    <property type="component" value="Unassembled WGS sequence"/>
</dbReference>
<evidence type="ECO:0000259" key="10">
    <source>
        <dbReference type="SMART" id="SM00387"/>
    </source>
</evidence>
<keyword evidence="9" id="KW-0472">Membrane</keyword>
<comment type="caution">
    <text evidence="11">The sequence shown here is derived from an EMBL/GenBank/DDBJ whole genome shotgun (WGS) entry which is preliminary data.</text>
</comment>